<feature type="transmembrane region" description="Helical" evidence="1">
    <location>
        <begin position="89"/>
        <end position="106"/>
    </location>
</feature>
<feature type="transmembrane region" description="Helical" evidence="1">
    <location>
        <begin position="54"/>
        <end position="77"/>
    </location>
</feature>
<reference evidence="2" key="1">
    <citation type="submission" date="2020-10" db="EMBL/GenBank/DDBJ databases">
        <authorList>
            <person name="Gilroy R."/>
        </authorList>
    </citation>
    <scope>NUCLEOTIDE SEQUENCE</scope>
    <source>
        <strain evidence="2">ChiSjej3B21-11622</strain>
    </source>
</reference>
<feature type="transmembrane region" description="Helical" evidence="1">
    <location>
        <begin position="208"/>
        <end position="240"/>
    </location>
</feature>
<dbReference type="AlphaFoldDB" id="A0A9D1D0D1"/>
<feature type="transmembrane region" description="Helical" evidence="1">
    <location>
        <begin position="261"/>
        <end position="282"/>
    </location>
</feature>
<reference evidence="2" key="2">
    <citation type="journal article" date="2021" name="PeerJ">
        <title>Extensive microbial diversity within the chicken gut microbiome revealed by metagenomics and culture.</title>
        <authorList>
            <person name="Gilroy R."/>
            <person name="Ravi A."/>
            <person name="Getino M."/>
            <person name="Pursley I."/>
            <person name="Horton D.L."/>
            <person name="Alikhan N.F."/>
            <person name="Baker D."/>
            <person name="Gharbi K."/>
            <person name="Hall N."/>
            <person name="Watson M."/>
            <person name="Adriaenssens E.M."/>
            <person name="Foster-Nyarko E."/>
            <person name="Jarju S."/>
            <person name="Secka A."/>
            <person name="Antonio M."/>
            <person name="Oren A."/>
            <person name="Chaudhuri R.R."/>
            <person name="La Ragione R."/>
            <person name="Hildebrand F."/>
            <person name="Pallen M.J."/>
        </authorList>
    </citation>
    <scope>NUCLEOTIDE SEQUENCE</scope>
    <source>
        <strain evidence="2">ChiSjej3B21-11622</strain>
    </source>
</reference>
<evidence type="ECO:0000313" key="3">
    <source>
        <dbReference type="Proteomes" id="UP000886886"/>
    </source>
</evidence>
<comment type="caution">
    <text evidence="2">The sequence shown here is derived from an EMBL/GenBank/DDBJ whole genome shotgun (WGS) entry which is preliminary data.</text>
</comment>
<organism evidence="2 3">
    <name type="scientific">Candidatus Limivivens merdigallinarum</name>
    <dbReference type="NCBI Taxonomy" id="2840859"/>
    <lineage>
        <taxon>Bacteria</taxon>
        <taxon>Bacillati</taxon>
        <taxon>Bacillota</taxon>
        <taxon>Clostridia</taxon>
        <taxon>Lachnospirales</taxon>
        <taxon>Lachnospiraceae</taxon>
        <taxon>Lachnospiraceae incertae sedis</taxon>
        <taxon>Candidatus Limivivens</taxon>
    </lineage>
</organism>
<protein>
    <recommendedName>
        <fullName evidence="4">DUF2975 domain-containing protein</fullName>
    </recommendedName>
</protein>
<keyword evidence="1" id="KW-0472">Membrane</keyword>
<feature type="transmembrane region" description="Helical" evidence="1">
    <location>
        <begin position="294"/>
        <end position="314"/>
    </location>
</feature>
<evidence type="ECO:0000256" key="1">
    <source>
        <dbReference type="SAM" id="Phobius"/>
    </source>
</evidence>
<dbReference type="EMBL" id="DVFT01000105">
    <property type="protein sequence ID" value="HIQ96336.1"/>
    <property type="molecule type" value="Genomic_DNA"/>
</dbReference>
<name>A0A9D1D0D1_9FIRM</name>
<keyword evidence="1" id="KW-1133">Transmembrane helix</keyword>
<evidence type="ECO:0008006" key="4">
    <source>
        <dbReference type="Google" id="ProtNLM"/>
    </source>
</evidence>
<evidence type="ECO:0000313" key="2">
    <source>
        <dbReference type="EMBL" id="HIQ96336.1"/>
    </source>
</evidence>
<gene>
    <name evidence="2" type="ORF">IAB26_07215</name>
</gene>
<accession>A0A9D1D0D1</accession>
<proteinExistence type="predicted"/>
<feature type="transmembrane region" description="Helical" evidence="1">
    <location>
        <begin position="118"/>
        <end position="137"/>
    </location>
</feature>
<sequence length="328" mass="36750">MSRKKFLVILALEAIFCILLALLQWNTSIRFSSVIAFPMEQLGWALRKLSLSGAMGNAVAIVLFFLLGILPSAVWLVLRRKRKTCGPDWMLHGLTLLLFVTLYYMVNPGLFQADVPGGASVLLGGVFYGVLLGYLVLRLLNRYAEADGKKLRHGLKALLLLLNLMFLYDAFGQSLSALIDSILQLQGSSGLSSLAEGMWEFQESSGLIWTYVFLALHYIVRILPDLLNAVVICLAVQALDAMEKERYGEQAVRSVKRLADVCVKALTAIVVSEIVFHLLQLMFHRQIYQVNVDITIPLIPVIFTLGVLLFARYAQENRKLKQENDLFI</sequence>
<feature type="transmembrane region" description="Helical" evidence="1">
    <location>
        <begin position="158"/>
        <end position="179"/>
    </location>
</feature>
<keyword evidence="1" id="KW-0812">Transmembrane</keyword>
<dbReference type="Proteomes" id="UP000886886">
    <property type="component" value="Unassembled WGS sequence"/>
</dbReference>